<evidence type="ECO:0000256" key="6">
    <source>
        <dbReference type="ARBA" id="ARBA00022692"/>
    </source>
</evidence>
<feature type="domain" description="Thioredoxin" evidence="15">
    <location>
        <begin position="467"/>
        <end position="649"/>
    </location>
</feature>
<feature type="transmembrane region" description="Helical" evidence="12">
    <location>
        <begin position="173"/>
        <end position="195"/>
    </location>
</feature>
<dbReference type="EMBL" id="OCNK01000001">
    <property type="protein sequence ID" value="SOD95685.1"/>
    <property type="molecule type" value="Genomic_DNA"/>
</dbReference>
<gene>
    <name evidence="12" type="primary">nhaA</name>
    <name evidence="16" type="ORF">SAMN06272739_1296</name>
</gene>
<evidence type="ECO:0000256" key="9">
    <source>
        <dbReference type="ARBA" id="ARBA00023065"/>
    </source>
</evidence>
<keyword evidence="10 12" id="KW-0472">Membrane</keyword>
<keyword evidence="6 12" id="KW-0812">Transmembrane</keyword>
<dbReference type="PANTHER" id="PTHR30341:SF0">
    <property type="entry name" value="NA(+)_H(+) ANTIPORTER NHAA"/>
    <property type="match status" value="1"/>
</dbReference>
<dbReference type="InterPro" id="IPR023171">
    <property type="entry name" value="Na/H_antiporter_dom_sf"/>
</dbReference>
<dbReference type="InterPro" id="IPR013766">
    <property type="entry name" value="Thioredoxin_domain"/>
</dbReference>
<dbReference type="GO" id="GO:0015385">
    <property type="term" value="F:sodium:proton antiporter activity"/>
    <property type="evidence" value="ECO:0007669"/>
    <property type="project" value="UniProtKB-UniRule"/>
</dbReference>
<comment type="subcellular location">
    <subcellularLocation>
        <location evidence="1">Cell inner membrane</location>
        <topology evidence="1">Multi-pass membrane protein</topology>
    </subcellularLocation>
    <subcellularLocation>
        <location evidence="12">Cell membrane</location>
        <topology evidence="12">Multi-pass membrane protein</topology>
    </subcellularLocation>
</comment>
<comment type="function">
    <text evidence="12">Na(+)/H(+) antiporter that extrudes sodium in exchange for external protons.</text>
</comment>
<evidence type="ECO:0000313" key="16">
    <source>
        <dbReference type="EMBL" id="SOD95685.1"/>
    </source>
</evidence>
<feature type="region of interest" description="Disordered" evidence="13">
    <location>
        <begin position="1"/>
        <end position="43"/>
    </location>
</feature>
<evidence type="ECO:0000256" key="5">
    <source>
        <dbReference type="ARBA" id="ARBA00022475"/>
    </source>
</evidence>
<dbReference type="Pfam" id="PF00027">
    <property type="entry name" value="cNMP_binding"/>
    <property type="match status" value="1"/>
</dbReference>
<dbReference type="NCBIfam" id="TIGR00773">
    <property type="entry name" value="NhaA"/>
    <property type="match status" value="1"/>
</dbReference>
<feature type="transmembrane region" description="Helical" evidence="12">
    <location>
        <begin position="65"/>
        <end position="86"/>
    </location>
</feature>
<dbReference type="PANTHER" id="PTHR30341">
    <property type="entry name" value="SODIUM ION/PROTON ANTIPORTER NHAA-RELATED"/>
    <property type="match status" value="1"/>
</dbReference>
<keyword evidence="7 12" id="KW-1133">Transmembrane helix</keyword>
<proteinExistence type="inferred from homology"/>
<feature type="transmembrane region" description="Helical" evidence="12">
    <location>
        <begin position="416"/>
        <end position="434"/>
    </location>
</feature>
<accession>A0A286GJH0</accession>
<dbReference type="InterPro" id="IPR000595">
    <property type="entry name" value="cNMP-bd_dom"/>
</dbReference>
<dbReference type="InterPro" id="IPR036249">
    <property type="entry name" value="Thioredoxin-like_sf"/>
</dbReference>
<evidence type="ECO:0000256" key="10">
    <source>
        <dbReference type="ARBA" id="ARBA00023136"/>
    </source>
</evidence>
<feature type="region of interest" description="Disordered" evidence="13">
    <location>
        <begin position="645"/>
        <end position="701"/>
    </location>
</feature>
<evidence type="ECO:0000256" key="8">
    <source>
        <dbReference type="ARBA" id="ARBA00023053"/>
    </source>
</evidence>
<dbReference type="InterPro" id="IPR004670">
    <property type="entry name" value="NhaA"/>
</dbReference>
<feature type="transmembrane region" description="Helical" evidence="12">
    <location>
        <begin position="148"/>
        <end position="167"/>
    </location>
</feature>
<name>A0A286GJH0_9ACTN</name>
<keyword evidence="3 12" id="KW-0813">Transport</keyword>
<keyword evidence="5 12" id="KW-1003">Cell membrane</keyword>
<feature type="transmembrane region" description="Helical" evidence="12">
    <location>
        <begin position="334"/>
        <end position="353"/>
    </location>
</feature>
<dbReference type="Gene3D" id="3.40.30.10">
    <property type="entry name" value="Glutaredoxin"/>
    <property type="match status" value="1"/>
</dbReference>
<sequence length="907" mass="95862">MLRREDGDLAVGTASVGGTDGDSRRKRPGPSVPPVTTLTGASRTGSAHLAAQLSAPARRLMRSGVAGAGLMVLATLVALVWANSPWADSYDELWHTELALSFGDSAIAMDLQHWVNDGLMVFFFFLIGMEVRRELSMGELVQRSRLTIPTLAAVAGLVIPSLLYLAINAGGDGAVGWGIPMATDTAFVLGALAIFGRHTPIQLRVFLLSLSVVDDIGALSAIAIFYSDEIDLLALAIAGLCVLAFIGLSRMQVWRGPAYFAVGAVMWVAMYESGVHATIGGVVLGLLVSAYPPRRAEVERAGSLARAFRQSPEPSLAREAKLSVERAISPNERIGAVLVPWSSYVVVPVFALANAGVRIDGTLLERALTSPVTIGVFVGLAVGKLLGVGLAAALAVRLRLGVLPPGVGLGHVWSGAALTGLGFTVSLFVTDLAFDDERLREEATIGILAAAVVSTALGALFFRVLGRRSSAPERPVELDPPVDPAVDHVRGPVDAPLTLVEYGDMECPFCGRATGVVSELRGRFGDDLRYVFRHLPLVELHPHAQLAAEATEAAGAQGRFWEMHDKLFAHQEELEATDLLDHASALGLDLERFARELGDGTHAPRIRDDVAGAEASGVEGTPTFFVNGVRHSGRAGTDELAAALLRTDPRGTPVERSVAGPTPAPGPRPPTPLSPPARLPAVEGLAETEDPSGASPRLDDRQLAVLRRAGRRRTTTGGEVLVQGGASEWDFVVVLDGTVAVLEDPGPGDGDRPRVVMVVGPGRFLGGLNMLAGQRAVRTVVAAAPGTVVTLSVQRLRQVMSEDRELADLIMRSFLLRRAMLIGKATGIRVVGDRSWPASVQLQAVLDEHGIAHQWLDPAEHEAARAVLAENATLDEERPVVVASDGRVLVDPAPDEVLRAAGVDRVG</sequence>
<dbReference type="Pfam" id="PF06965">
    <property type="entry name" value="Na_H_antiport_1"/>
    <property type="match status" value="1"/>
</dbReference>
<dbReference type="AlphaFoldDB" id="A0A286GJH0"/>
<feature type="compositionally biased region" description="Polar residues" evidence="13">
    <location>
        <begin position="34"/>
        <end position="43"/>
    </location>
</feature>
<evidence type="ECO:0000256" key="3">
    <source>
        <dbReference type="ARBA" id="ARBA00022448"/>
    </source>
</evidence>
<dbReference type="Gene3D" id="2.60.120.10">
    <property type="entry name" value="Jelly Rolls"/>
    <property type="match status" value="1"/>
</dbReference>
<evidence type="ECO:0000256" key="7">
    <source>
        <dbReference type="ARBA" id="ARBA00022989"/>
    </source>
</evidence>
<evidence type="ECO:0000256" key="1">
    <source>
        <dbReference type="ARBA" id="ARBA00004429"/>
    </source>
</evidence>
<evidence type="ECO:0000313" key="17">
    <source>
        <dbReference type="Proteomes" id="UP000219482"/>
    </source>
</evidence>
<protein>
    <recommendedName>
        <fullName evidence="12">Na(+)/H(+) antiporter NhaA</fullName>
    </recommendedName>
    <alternativeName>
        <fullName evidence="12">Sodium/proton antiporter NhaA</fullName>
    </alternativeName>
</protein>
<evidence type="ECO:0000256" key="13">
    <source>
        <dbReference type="SAM" id="MobiDB-lite"/>
    </source>
</evidence>
<dbReference type="SUPFAM" id="SSF51206">
    <property type="entry name" value="cAMP-binding domain-like"/>
    <property type="match status" value="1"/>
</dbReference>
<comment type="similarity">
    <text evidence="2">In the N-terminal section; belongs to the NhaA Na(+)/H(+) (TC 2.A.33) antiporter family.</text>
</comment>
<dbReference type="Pfam" id="PF13462">
    <property type="entry name" value="Thioredoxin_4"/>
    <property type="match status" value="1"/>
</dbReference>
<dbReference type="Proteomes" id="UP000219482">
    <property type="component" value="Unassembled WGS sequence"/>
</dbReference>
<evidence type="ECO:0000259" key="14">
    <source>
        <dbReference type="PROSITE" id="PS50042"/>
    </source>
</evidence>
<feature type="transmembrane region" description="Helical" evidence="12">
    <location>
        <begin position="260"/>
        <end position="288"/>
    </location>
</feature>
<organism evidence="16 17">
    <name type="scientific">Blastococcus haudaquaticus</name>
    <dbReference type="NCBI Taxonomy" id="1938745"/>
    <lineage>
        <taxon>Bacteria</taxon>
        <taxon>Bacillati</taxon>
        <taxon>Actinomycetota</taxon>
        <taxon>Actinomycetes</taxon>
        <taxon>Geodermatophilales</taxon>
        <taxon>Geodermatophilaceae</taxon>
        <taxon>Blastococcus</taxon>
    </lineage>
</organism>
<feature type="transmembrane region" description="Helical" evidence="12">
    <location>
        <begin position="207"/>
        <end position="226"/>
    </location>
</feature>
<comment type="catalytic activity">
    <reaction evidence="12">
        <text>Na(+)(in) + 2 H(+)(out) = Na(+)(out) + 2 H(+)(in)</text>
        <dbReference type="Rhea" id="RHEA:29251"/>
        <dbReference type="ChEBI" id="CHEBI:15378"/>
        <dbReference type="ChEBI" id="CHEBI:29101"/>
    </reaction>
</comment>
<comment type="similarity">
    <text evidence="12">Belongs to the NhaA Na(+)/H(+) (TC 2.A.33) antiporter family.</text>
</comment>
<dbReference type="SUPFAM" id="SSF52833">
    <property type="entry name" value="Thioredoxin-like"/>
    <property type="match status" value="1"/>
</dbReference>
<evidence type="ECO:0000256" key="2">
    <source>
        <dbReference type="ARBA" id="ARBA00007006"/>
    </source>
</evidence>
<feature type="transmembrane region" description="Helical" evidence="12">
    <location>
        <begin position="374"/>
        <end position="396"/>
    </location>
</feature>
<dbReference type="InterPro" id="IPR018490">
    <property type="entry name" value="cNMP-bd_dom_sf"/>
</dbReference>
<evidence type="ECO:0000256" key="4">
    <source>
        <dbReference type="ARBA" id="ARBA00022449"/>
    </source>
</evidence>
<evidence type="ECO:0000259" key="15">
    <source>
        <dbReference type="PROSITE" id="PS51352"/>
    </source>
</evidence>
<feature type="domain" description="Cyclic nucleotide-binding" evidence="14">
    <location>
        <begin position="694"/>
        <end position="817"/>
    </location>
</feature>
<feature type="transmembrane region" description="Helical" evidence="12">
    <location>
        <begin position="232"/>
        <end position="248"/>
    </location>
</feature>
<keyword evidence="11 12" id="KW-0739">Sodium transport</keyword>
<evidence type="ECO:0000256" key="12">
    <source>
        <dbReference type="HAMAP-Rule" id="MF_01844"/>
    </source>
</evidence>
<dbReference type="GO" id="GO:0005886">
    <property type="term" value="C:plasma membrane"/>
    <property type="evidence" value="ECO:0007669"/>
    <property type="project" value="UniProtKB-SubCell"/>
</dbReference>
<dbReference type="GO" id="GO:0006885">
    <property type="term" value="P:regulation of pH"/>
    <property type="evidence" value="ECO:0007669"/>
    <property type="project" value="UniProtKB-UniRule"/>
</dbReference>
<dbReference type="Gene3D" id="1.20.1530.10">
    <property type="entry name" value="Na+/H+ antiporter like domain"/>
    <property type="match status" value="1"/>
</dbReference>
<feature type="transmembrane region" description="Helical" evidence="12">
    <location>
        <begin position="446"/>
        <end position="465"/>
    </location>
</feature>
<keyword evidence="9 12" id="KW-0406">Ion transport</keyword>
<reference evidence="17" key="1">
    <citation type="submission" date="2017-09" db="EMBL/GenBank/DDBJ databases">
        <authorList>
            <person name="Varghese N."/>
            <person name="Submissions S."/>
        </authorList>
    </citation>
    <scope>NUCLEOTIDE SEQUENCE [LARGE SCALE GENOMIC DNA]</scope>
    <source>
        <strain evidence="17">DSM 44270</strain>
    </source>
</reference>
<dbReference type="CDD" id="cd00038">
    <property type="entry name" value="CAP_ED"/>
    <property type="match status" value="1"/>
</dbReference>
<dbReference type="InterPro" id="IPR014710">
    <property type="entry name" value="RmlC-like_jellyroll"/>
</dbReference>
<keyword evidence="8 12" id="KW-0915">Sodium</keyword>
<dbReference type="HAMAP" id="MF_01844">
    <property type="entry name" value="NhaA"/>
    <property type="match status" value="1"/>
</dbReference>
<dbReference type="PROSITE" id="PS51352">
    <property type="entry name" value="THIOREDOXIN_2"/>
    <property type="match status" value="1"/>
</dbReference>
<evidence type="ECO:0000256" key="11">
    <source>
        <dbReference type="ARBA" id="ARBA00023201"/>
    </source>
</evidence>
<feature type="compositionally biased region" description="Pro residues" evidence="13">
    <location>
        <begin position="662"/>
        <end position="678"/>
    </location>
</feature>
<dbReference type="InterPro" id="IPR012336">
    <property type="entry name" value="Thioredoxin-like_fold"/>
</dbReference>
<keyword evidence="17" id="KW-1185">Reference proteome</keyword>
<keyword evidence="4 12" id="KW-0050">Antiport</keyword>
<dbReference type="PROSITE" id="PS50042">
    <property type="entry name" value="CNMP_BINDING_3"/>
    <property type="match status" value="1"/>
</dbReference>